<accession>A0AB73BKK0</accession>
<comment type="caution">
    <text evidence="1">The sequence shown here is derived from an EMBL/GenBank/DDBJ whole genome shotgun (WGS) entry which is preliminary data.</text>
</comment>
<proteinExistence type="predicted"/>
<protein>
    <submittedName>
        <fullName evidence="1">Uncharacterized protein</fullName>
    </submittedName>
</protein>
<dbReference type="Proteomes" id="UP000324162">
    <property type="component" value="Unassembled WGS sequence"/>
</dbReference>
<dbReference type="EMBL" id="SEUK01000040">
    <property type="protein sequence ID" value="KAA1163823.1"/>
    <property type="molecule type" value="Genomic_DNA"/>
</dbReference>
<name>A0AB73BKK0_9GAMM</name>
<gene>
    <name evidence="1" type="ORF">EU508_02940</name>
</gene>
<evidence type="ECO:0000313" key="1">
    <source>
        <dbReference type="EMBL" id="KAA1163823.1"/>
    </source>
</evidence>
<dbReference type="AlphaFoldDB" id="A0AB73BKK0"/>
<dbReference type="RefSeq" id="WP_033014984.1">
    <property type="nucleotide sequence ID" value="NZ_SEUK01000040.1"/>
</dbReference>
<reference evidence="1 2" key="1">
    <citation type="submission" date="2019-01" db="EMBL/GenBank/DDBJ databases">
        <title>Genome sequences of marine Pseudoalteromonas species.</title>
        <authorList>
            <person name="Boraston A.B."/>
            <person name="Hehemann J.-H."/>
            <person name="Vickers C.J."/>
            <person name="Salama-Alber O."/>
            <person name="Abe K."/>
            <person name="Hettle A.J."/>
        </authorList>
    </citation>
    <scope>NUCLEOTIDE SEQUENCE [LARGE SCALE GENOMIC DNA]</scope>
    <source>
        <strain evidence="1 2">PS42</strain>
    </source>
</reference>
<evidence type="ECO:0000313" key="2">
    <source>
        <dbReference type="Proteomes" id="UP000324162"/>
    </source>
</evidence>
<sequence length="102" mass="11677">MKALIYLTLGVLFGGTVGYLYATSISDDRNEDIIKREIILLNKYSNIPSCEDLRENKDSITQKSEDSNHILWSYLSEDNLLKKVVISPDFVVAYEEVEKICK</sequence>
<organism evidence="1 2">
    <name type="scientific">Pseudoalteromonas fuliginea</name>
    <dbReference type="NCBI Taxonomy" id="1872678"/>
    <lineage>
        <taxon>Bacteria</taxon>
        <taxon>Pseudomonadati</taxon>
        <taxon>Pseudomonadota</taxon>
        <taxon>Gammaproteobacteria</taxon>
        <taxon>Alteromonadales</taxon>
        <taxon>Pseudoalteromonadaceae</taxon>
        <taxon>Pseudoalteromonas</taxon>
    </lineage>
</organism>